<evidence type="ECO:0000313" key="3">
    <source>
        <dbReference type="Proteomes" id="UP000184510"/>
    </source>
</evidence>
<gene>
    <name evidence="2" type="ORF">SAMN02745181_0099</name>
</gene>
<evidence type="ECO:0000313" key="2">
    <source>
        <dbReference type="EMBL" id="SHI42833.1"/>
    </source>
</evidence>
<accession>A0A1M6B2Z4</accession>
<dbReference type="EMBL" id="FQYR01000002">
    <property type="protein sequence ID" value="SHI42833.1"/>
    <property type="molecule type" value="Genomic_DNA"/>
</dbReference>
<feature type="region of interest" description="Disordered" evidence="1">
    <location>
        <begin position="62"/>
        <end position="86"/>
    </location>
</feature>
<dbReference type="InParanoid" id="A0A1M6B2Z4"/>
<protein>
    <submittedName>
        <fullName evidence="2">Uncharacterized protein</fullName>
    </submittedName>
</protein>
<proteinExistence type="predicted"/>
<dbReference type="Proteomes" id="UP000184510">
    <property type="component" value="Unassembled WGS sequence"/>
</dbReference>
<dbReference type="AlphaFoldDB" id="A0A1M6B2Z4"/>
<sequence>MQQKVYLTQVRLLKRTSIPETETHSLRQNFTDLWSGSILSDLRQLCTSSTCLHPLSHDKSGTTIWQTKSGSSGAPRTAMEALPPNS</sequence>
<dbReference type="STRING" id="1123071.SAMN02745181_0099"/>
<keyword evidence="3" id="KW-1185">Reference proteome</keyword>
<organism evidence="2 3">
    <name type="scientific">Rubritalea squalenifaciens DSM 18772</name>
    <dbReference type="NCBI Taxonomy" id="1123071"/>
    <lineage>
        <taxon>Bacteria</taxon>
        <taxon>Pseudomonadati</taxon>
        <taxon>Verrucomicrobiota</taxon>
        <taxon>Verrucomicrobiia</taxon>
        <taxon>Verrucomicrobiales</taxon>
        <taxon>Rubritaleaceae</taxon>
        <taxon>Rubritalea</taxon>
    </lineage>
</organism>
<reference evidence="2 3" key="1">
    <citation type="submission" date="2016-11" db="EMBL/GenBank/DDBJ databases">
        <authorList>
            <person name="Jaros S."/>
            <person name="Januszkiewicz K."/>
            <person name="Wedrychowicz H."/>
        </authorList>
    </citation>
    <scope>NUCLEOTIDE SEQUENCE [LARGE SCALE GENOMIC DNA]</scope>
    <source>
        <strain evidence="2 3">DSM 18772</strain>
    </source>
</reference>
<feature type="compositionally biased region" description="Polar residues" evidence="1">
    <location>
        <begin position="62"/>
        <end position="74"/>
    </location>
</feature>
<evidence type="ECO:0000256" key="1">
    <source>
        <dbReference type="SAM" id="MobiDB-lite"/>
    </source>
</evidence>
<name>A0A1M6B2Z4_9BACT</name>